<evidence type="ECO:0000313" key="1">
    <source>
        <dbReference type="EMBL" id="GBE84678.1"/>
    </source>
</evidence>
<accession>A0A401GR21</accession>
<dbReference type="AlphaFoldDB" id="A0A401GR21"/>
<protein>
    <submittedName>
        <fullName evidence="1">Uncharacterized protein</fullName>
    </submittedName>
</protein>
<comment type="caution">
    <text evidence="1">The sequence shown here is derived from an EMBL/GenBank/DDBJ whole genome shotgun (WGS) entry which is preliminary data.</text>
</comment>
<proteinExistence type="predicted"/>
<name>A0A401GR21_9APHY</name>
<keyword evidence="2" id="KW-1185">Reference proteome</keyword>
<dbReference type="RefSeq" id="XP_027615591.1">
    <property type="nucleotide sequence ID" value="XM_027759790.1"/>
</dbReference>
<dbReference type="InParanoid" id="A0A401GR21"/>
<dbReference type="Proteomes" id="UP000287166">
    <property type="component" value="Unassembled WGS sequence"/>
</dbReference>
<dbReference type="GeneID" id="38781595"/>
<dbReference type="EMBL" id="BFAD01000006">
    <property type="protein sequence ID" value="GBE84678.1"/>
    <property type="molecule type" value="Genomic_DNA"/>
</dbReference>
<gene>
    <name evidence="1" type="ORF">SCP_0606570</name>
</gene>
<sequence>MARSCQRFTVSPQRALSRDVLRPSVELPSDYVNWSTDVNPDDLVNLADNPPGGDEETRREALMKGASARIAQASKDIYTETRFPDFVVLFVKGRSASSILLIVEVKALNVAEEDSELEYEAAYEEVWSAYNQVITQAKFAFDLHKEQDRMFVIRAPGDYWHLMELRREDLMPLPVHPCGIKI</sequence>
<reference evidence="1 2" key="1">
    <citation type="journal article" date="2018" name="Sci. Rep.">
        <title>Genome sequence of the cauliflower mushroom Sparassis crispa (Hanabiratake) and its association with beneficial usage.</title>
        <authorList>
            <person name="Kiyama R."/>
            <person name="Furutani Y."/>
            <person name="Kawaguchi K."/>
            <person name="Nakanishi T."/>
        </authorList>
    </citation>
    <scope>NUCLEOTIDE SEQUENCE [LARGE SCALE GENOMIC DNA]</scope>
</reference>
<organism evidence="1 2">
    <name type="scientific">Sparassis crispa</name>
    <dbReference type="NCBI Taxonomy" id="139825"/>
    <lineage>
        <taxon>Eukaryota</taxon>
        <taxon>Fungi</taxon>
        <taxon>Dikarya</taxon>
        <taxon>Basidiomycota</taxon>
        <taxon>Agaricomycotina</taxon>
        <taxon>Agaricomycetes</taxon>
        <taxon>Polyporales</taxon>
        <taxon>Sparassidaceae</taxon>
        <taxon>Sparassis</taxon>
    </lineage>
</organism>
<evidence type="ECO:0000313" key="2">
    <source>
        <dbReference type="Proteomes" id="UP000287166"/>
    </source>
</evidence>